<feature type="domain" description="HTH gntR-type" evidence="4">
    <location>
        <begin position="14"/>
        <end position="81"/>
    </location>
</feature>
<evidence type="ECO:0000313" key="6">
    <source>
        <dbReference type="Proteomes" id="UP000662259"/>
    </source>
</evidence>
<proteinExistence type="predicted"/>
<dbReference type="InterPro" id="IPR011711">
    <property type="entry name" value="GntR_C"/>
</dbReference>
<dbReference type="SUPFAM" id="SSF46785">
    <property type="entry name" value="Winged helix' DNA-binding domain"/>
    <property type="match status" value="1"/>
</dbReference>
<dbReference type="RefSeq" id="WP_113541844.1">
    <property type="nucleotide sequence ID" value="NZ_WIEC01000010.1"/>
</dbReference>
<dbReference type="Proteomes" id="UP000662259">
    <property type="component" value="Unassembled WGS sequence"/>
</dbReference>
<dbReference type="AlphaFoldDB" id="A0A8I2KIV3"/>
<dbReference type="GO" id="GO:0003700">
    <property type="term" value="F:DNA-binding transcription factor activity"/>
    <property type="evidence" value="ECO:0007669"/>
    <property type="project" value="InterPro"/>
</dbReference>
<dbReference type="InterPro" id="IPR008920">
    <property type="entry name" value="TF_FadR/GntR_C"/>
</dbReference>
<dbReference type="InterPro" id="IPR036388">
    <property type="entry name" value="WH-like_DNA-bd_sf"/>
</dbReference>
<gene>
    <name evidence="5" type="ORF">GFL91_25765</name>
</gene>
<dbReference type="SUPFAM" id="SSF48008">
    <property type="entry name" value="GntR ligand-binding domain-like"/>
    <property type="match status" value="1"/>
</dbReference>
<dbReference type="EMBL" id="WIEZ01000015">
    <property type="protein sequence ID" value="NKM48314.1"/>
    <property type="molecule type" value="Genomic_DNA"/>
</dbReference>
<dbReference type="GO" id="GO:0003677">
    <property type="term" value="F:DNA binding"/>
    <property type="evidence" value="ECO:0007669"/>
    <property type="project" value="UniProtKB-KW"/>
</dbReference>
<dbReference type="PROSITE" id="PS50949">
    <property type="entry name" value="HTH_GNTR"/>
    <property type="match status" value="1"/>
</dbReference>
<evidence type="ECO:0000256" key="1">
    <source>
        <dbReference type="ARBA" id="ARBA00023015"/>
    </source>
</evidence>
<dbReference type="Gene3D" id="1.10.10.10">
    <property type="entry name" value="Winged helix-like DNA-binding domain superfamily/Winged helix DNA-binding domain"/>
    <property type="match status" value="1"/>
</dbReference>
<evidence type="ECO:0000256" key="2">
    <source>
        <dbReference type="ARBA" id="ARBA00023125"/>
    </source>
</evidence>
<keyword evidence="2" id="KW-0238">DNA-binding</keyword>
<accession>A0A8I2KIV3</accession>
<sequence>MPISSAQKQKSGPVSQTTTVLEAIRHDILHGVLAPGLKLKIELLQERYNSGATPIREALSLLSATGLVVRIENRGFRVALISIEHCMEVIWTRCFVEERAIREAILHGGVAWEEKIVVAQYHLLRESDRQDADDEAFRQWEKAHEEFHVALISACPSKSLLRFCAQLYNESNRYRYIGRLGRMSRAGAYEEHMKIADAALKRDGELAAALLVEHYRRTGELLKAHLEGAAQKPAVRPPLKSIKA</sequence>
<dbReference type="InterPro" id="IPR000524">
    <property type="entry name" value="Tscrpt_reg_HTH_GntR"/>
</dbReference>
<dbReference type="PANTHER" id="PTHR43537:SF20">
    <property type="entry name" value="HTH-TYPE TRANSCRIPTIONAL REPRESSOR GLAR"/>
    <property type="match status" value="1"/>
</dbReference>
<keyword evidence="3" id="KW-0804">Transcription</keyword>
<dbReference type="PANTHER" id="PTHR43537">
    <property type="entry name" value="TRANSCRIPTIONAL REGULATOR, GNTR FAMILY"/>
    <property type="match status" value="1"/>
</dbReference>
<protein>
    <submittedName>
        <fullName evidence="5">FCD domain-containing protein</fullName>
    </submittedName>
</protein>
<dbReference type="SMART" id="SM00345">
    <property type="entry name" value="HTH_GNTR"/>
    <property type="match status" value="1"/>
</dbReference>
<keyword evidence="1" id="KW-0805">Transcription regulation</keyword>
<name>A0A8I2KIV3_RHILV</name>
<dbReference type="SMART" id="SM00895">
    <property type="entry name" value="FCD"/>
    <property type="match status" value="1"/>
</dbReference>
<evidence type="ECO:0000256" key="3">
    <source>
        <dbReference type="ARBA" id="ARBA00023163"/>
    </source>
</evidence>
<comment type="caution">
    <text evidence="5">The sequence shown here is derived from an EMBL/GenBank/DDBJ whole genome shotgun (WGS) entry which is preliminary data.</text>
</comment>
<dbReference type="Gene3D" id="1.20.120.530">
    <property type="entry name" value="GntR ligand-binding domain-like"/>
    <property type="match status" value="1"/>
</dbReference>
<reference evidence="5" key="1">
    <citation type="submission" date="2019-10" db="EMBL/GenBank/DDBJ databases">
        <title>Rhizobium leguminosarum symbiovar viciae collection.</title>
        <authorList>
            <person name="Boivin S."/>
            <person name="Lepetit M."/>
        </authorList>
    </citation>
    <scope>NUCLEOTIDE SEQUENCE</scope>
    <source>
        <strain evidence="5">L143</strain>
    </source>
</reference>
<evidence type="ECO:0000259" key="4">
    <source>
        <dbReference type="PROSITE" id="PS50949"/>
    </source>
</evidence>
<dbReference type="InterPro" id="IPR036390">
    <property type="entry name" value="WH_DNA-bd_sf"/>
</dbReference>
<dbReference type="Pfam" id="PF00392">
    <property type="entry name" value="GntR"/>
    <property type="match status" value="1"/>
</dbReference>
<organism evidence="5 6">
    <name type="scientific">Rhizobium leguminosarum bv. viciae</name>
    <dbReference type="NCBI Taxonomy" id="387"/>
    <lineage>
        <taxon>Bacteria</taxon>
        <taxon>Pseudomonadati</taxon>
        <taxon>Pseudomonadota</taxon>
        <taxon>Alphaproteobacteria</taxon>
        <taxon>Hyphomicrobiales</taxon>
        <taxon>Rhizobiaceae</taxon>
        <taxon>Rhizobium/Agrobacterium group</taxon>
        <taxon>Rhizobium</taxon>
    </lineage>
</organism>
<evidence type="ECO:0000313" key="5">
    <source>
        <dbReference type="EMBL" id="NKM48314.1"/>
    </source>
</evidence>
<dbReference type="Pfam" id="PF07729">
    <property type="entry name" value="FCD"/>
    <property type="match status" value="1"/>
</dbReference>